<reference evidence="2 5" key="2">
    <citation type="submission" date="2021-01" db="EMBL/GenBank/DDBJ databases">
        <title>Whole genome shotgun sequence of Actinoplanes lobatus NBRC 12513.</title>
        <authorList>
            <person name="Komaki H."/>
            <person name="Tamura T."/>
        </authorList>
    </citation>
    <scope>NUCLEOTIDE SEQUENCE [LARGE SCALE GENOMIC DNA]</scope>
    <source>
        <strain evidence="2 5">NBRC 12513</strain>
    </source>
</reference>
<protein>
    <recommendedName>
        <fullName evidence="6">DUF4367 domain-containing protein</fullName>
    </recommendedName>
</protein>
<evidence type="ECO:0000313" key="3">
    <source>
        <dbReference type="EMBL" id="MBB4749887.1"/>
    </source>
</evidence>
<sequence length="327" mass="35863">MSFEDDLRITLRDRASETMPPADLLTETIQGVRRDQRRRRWLATGVAVVTAAAVLAVPLVIRNGDGSSSGVPAAPGPSLPDMSGLGPWEPMPVFDLRPGYVPEGVGPTTLEMMGPNQVLRYEKDTQMLAAEFGPLEPEWEVEATAESSTTIGDRPAIVHTADDYDGAAPGYRYVGVRWKTGEDKWVQVTSLGPYSEEEVLRFARELGSEPGVVPPALPTFTFAEHIAGMAPQYVSPTMVCQVPQEMSGKQQQPEGLCVYVLEEEFEPRPHGERLIIGGKQACLNVDAGIFDIDLDGGRTLRIEWDQRTIPLGRERILRFAAGITYRG</sequence>
<dbReference type="Proteomes" id="UP000590511">
    <property type="component" value="Unassembled WGS sequence"/>
</dbReference>
<dbReference type="EMBL" id="BOMP01000147">
    <property type="protein sequence ID" value="GIE44979.1"/>
    <property type="molecule type" value="Genomic_DNA"/>
</dbReference>
<feature type="transmembrane region" description="Helical" evidence="1">
    <location>
        <begin position="41"/>
        <end position="61"/>
    </location>
</feature>
<name>A0A7W7HGW9_9ACTN</name>
<reference evidence="3 4" key="1">
    <citation type="submission" date="2020-08" db="EMBL/GenBank/DDBJ databases">
        <title>Sequencing the genomes of 1000 actinobacteria strains.</title>
        <authorList>
            <person name="Klenk H.-P."/>
        </authorList>
    </citation>
    <scope>NUCLEOTIDE SEQUENCE [LARGE SCALE GENOMIC DNA]</scope>
    <source>
        <strain evidence="3 4">DSM 43150</strain>
    </source>
</reference>
<keyword evidence="1" id="KW-0472">Membrane</keyword>
<gene>
    <name evidence="2" type="ORF">Alo02nite_78770</name>
    <name evidence="3" type="ORF">BJ964_004048</name>
</gene>
<keyword evidence="1" id="KW-0812">Transmembrane</keyword>
<evidence type="ECO:0000313" key="2">
    <source>
        <dbReference type="EMBL" id="GIE44979.1"/>
    </source>
</evidence>
<dbReference type="AlphaFoldDB" id="A0A7W7HGW9"/>
<dbReference type="Proteomes" id="UP000631312">
    <property type="component" value="Unassembled WGS sequence"/>
</dbReference>
<dbReference type="RefSeq" id="WP_188122135.1">
    <property type="nucleotide sequence ID" value="NZ_BOMP01000147.1"/>
</dbReference>
<evidence type="ECO:0000313" key="4">
    <source>
        <dbReference type="Proteomes" id="UP000590511"/>
    </source>
</evidence>
<evidence type="ECO:0000313" key="5">
    <source>
        <dbReference type="Proteomes" id="UP000631312"/>
    </source>
</evidence>
<dbReference type="EMBL" id="JACHNC010000001">
    <property type="protein sequence ID" value="MBB4749887.1"/>
    <property type="molecule type" value="Genomic_DNA"/>
</dbReference>
<organism evidence="3 4">
    <name type="scientific">Actinoplanes lobatus</name>
    <dbReference type="NCBI Taxonomy" id="113568"/>
    <lineage>
        <taxon>Bacteria</taxon>
        <taxon>Bacillati</taxon>
        <taxon>Actinomycetota</taxon>
        <taxon>Actinomycetes</taxon>
        <taxon>Micromonosporales</taxon>
        <taxon>Micromonosporaceae</taxon>
        <taxon>Actinoplanes</taxon>
    </lineage>
</organism>
<evidence type="ECO:0000256" key="1">
    <source>
        <dbReference type="SAM" id="Phobius"/>
    </source>
</evidence>
<comment type="caution">
    <text evidence="3">The sequence shown here is derived from an EMBL/GenBank/DDBJ whole genome shotgun (WGS) entry which is preliminary data.</text>
</comment>
<proteinExistence type="predicted"/>
<evidence type="ECO:0008006" key="6">
    <source>
        <dbReference type="Google" id="ProtNLM"/>
    </source>
</evidence>
<keyword evidence="1" id="KW-1133">Transmembrane helix</keyword>
<keyword evidence="5" id="KW-1185">Reference proteome</keyword>
<accession>A0A7W7HGW9</accession>